<accession>C5LI60</accession>
<gene>
    <name evidence="2" type="ORF">Pmar_PMAR026272</name>
</gene>
<sequence>MDADADSPRNGLELRQEDLPNGGTMADALLEREREFKPFVRFYDTATYNAVIRATVSTQTDDEGTEDRDADGWFNGVPQSPVRQPKRRRYTPPVEASEAVVASPQQPDAEASTNDEDGEVTVSQREVAAHEYTDVLEEELVIDEADLVPEDSTEEFVVVQDDMGRDRRVRPDSETYKRYRRISATRRANEQVAADSEEQSAAVTTVVESLQEKDEDRPEARQAEAGRGVIAYDDL</sequence>
<keyword evidence="3" id="KW-1185">Reference proteome</keyword>
<reference evidence="2 3" key="1">
    <citation type="submission" date="2008-07" db="EMBL/GenBank/DDBJ databases">
        <authorList>
            <person name="El-Sayed N."/>
            <person name="Caler E."/>
            <person name="Inman J."/>
            <person name="Amedeo P."/>
            <person name="Hass B."/>
            <person name="Wortman J."/>
        </authorList>
    </citation>
    <scope>NUCLEOTIDE SEQUENCE [LARGE SCALE GENOMIC DNA]</scope>
    <source>
        <strain evidence="3">ATCC 50983 / TXsc</strain>
    </source>
</reference>
<dbReference type="GeneID" id="9047916"/>
<evidence type="ECO:0000313" key="2">
    <source>
        <dbReference type="EMBL" id="EER03595.1"/>
    </source>
</evidence>
<dbReference type="EMBL" id="GG682187">
    <property type="protein sequence ID" value="EER03595.1"/>
    <property type="molecule type" value="Genomic_DNA"/>
</dbReference>
<feature type="region of interest" description="Disordered" evidence="1">
    <location>
        <begin position="1"/>
        <end position="25"/>
    </location>
</feature>
<feature type="compositionally biased region" description="Polar residues" evidence="1">
    <location>
        <begin position="199"/>
        <end position="208"/>
    </location>
</feature>
<protein>
    <submittedName>
        <fullName evidence="2">Uncharacterized protein</fullName>
    </submittedName>
</protein>
<feature type="compositionally biased region" description="Basic and acidic residues" evidence="1">
    <location>
        <begin position="210"/>
        <end position="224"/>
    </location>
</feature>
<evidence type="ECO:0000256" key="1">
    <source>
        <dbReference type="SAM" id="MobiDB-lite"/>
    </source>
</evidence>
<dbReference type="OrthoDB" id="431802at2759"/>
<organism evidence="3">
    <name type="scientific">Perkinsus marinus (strain ATCC 50983 / TXsc)</name>
    <dbReference type="NCBI Taxonomy" id="423536"/>
    <lineage>
        <taxon>Eukaryota</taxon>
        <taxon>Sar</taxon>
        <taxon>Alveolata</taxon>
        <taxon>Perkinsozoa</taxon>
        <taxon>Perkinsea</taxon>
        <taxon>Perkinsida</taxon>
        <taxon>Perkinsidae</taxon>
        <taxon>Perkinsus</taxon>
    </lineage>
</organism>
<name>C5LI60_PERM5</name>
<feature type="region of interest" description="Disordered" evidence="1">
    <location>
        <begin position="54"/>
        <end position="121"/>
    </location>
</feature>
<dbReference type="AlphaFoldDB" id="C5LI60"/>
<dbReference type="InParanoid" id="C5LI60"/>
<dbReference type="RefSeq" id="XP_002771779.1">
    <property type="nucleotide sequence ID" value="XM_002771733.1"/>
</dbReference>
<proteinExistence type="predicted"/>
<evidence type="ECO:0000313" key="3">
    <source>
        <dbReference type="Proteomes" id="UP000007800"/>
    </source>
</evidence>
<dbReference type="OMA" id="KAAHEYS"/>
<feature type="compositionally biased region" description="Acidic residues" evidence="1">
    <location>
        <begin position="60"/>
        <end position="69"/>
    </location>
</feature>
<dbReference type="Proteomes" id="UP000007800">
    <property type="component" value="Unassembled WGS sequence"/>
</dbReference>
<feature type="region of interest" description="Disordered" evidence="1">
    <location>
        <begin position="188"/>
        <end position="235"/>
    </location>
</feature>